<reference evidence="11 12" key="1">
    <citation type="journal article" date="2008" name="Nature">
        <title>The genome of the choanoflagellate Monosiga brevicollis and the origin of metazoans.</title>
        <authorList>
            <consortium name="JGI Sequencing"/>
            <person name="King N."/>
            <person name="Westbrook M.J."/>
            <person name="Young S.L."/>
            <person name="Kuo A."/>
            <person name="Abedin M."/>
            <person name="Chapman J."/>
            <person name="Fairclough S."/>
            <person name="Hellsten U."/>
            <person name="Isogai Y."/>
            <person name="Letunic I."/>
            <person name="Marr M."/>
            <person name="Pincus D."/>
            <person name="Putnam N."/>
            <person name="Rokas A."/>
            <person name="Wright K.J."/>
            <person name="Zuzow R."/>
            <person name="Dirks W."/>
            <person name="Good M."/>
            <person name="Goodstein D."/>
            <person name="Lemons D."/>
            <person name="Li W."/>
            <person name="Lyons J.B."/>
            <person name="Morris A."/>
            <person name="Nichols S."/>
            <person name="Richter D.J."/>
            <person name="Salamov A."/>
            <person name="Bork P."/>
            <person name="Lim W.A."/>
            <person name="Manning G."/>
            <person name="Miller W.T."/>
            <person name="McGinnis W."/>
            <person name="Shapiro H."/>
            <person name="Tjian R."/>
            <person name="Grigoriev I.V."/>
            <person name="Rokhsar D."/>
        </authorList>
    </citation>
    <scope>NUCLEOTIDE SEQUENCE [LARGE SCALE GENOMIC DNA]</scope>
    <source>
        <strain evidence="12">MX1 / ATCC 50154</strain>
    </source>
</reference>
<accession>A9V393</accession>
<dbReference type="PANTHER" id="PTHR30387">
    <property type="entry name" value="MANNONATE DEHYDRATASE"/>
    <property type="match status" value="1"/>
</dbReference>
<evidence type="ECO:0000256" key="3">
    <source>
        <dbReference type="ARBA" id="ARBA00001954"/>
    </source>
</evidence>
<name>A9V393_MONBE</name>
<dbReference type="InParanoid" id="A9V393"/>
<dbReference type="EC" id="4.2.1.8" evidence="7"/>
<evidence type="ECO:0000256" key="4">
    <source>
        <dbReference type="ARBA" id="ARBA00002713"/>
    </source>
</evidence>
<organism evidence="11 12">
    <name type="scientific">Monosiga brevicollis</name>
    <name type="common">Choanoflagellate</name>
    <dbReference type="NCBI Taxonomy" id="81824"/>
    <lineage>
        <taxon>Eukaryota</taxon>
        <taxon>Choanoflagellata</taxon>
        <taxon>Craspedida</taxon>
        <taxon>Salpingoecidae</taxon>
        <taxon>Monosiga</taxon>
    </lineage>
</organism>
<dbReference type="GeneID" id="5892323"/>
<dbReference type="FunFam" id="3.20.20.150:FF:000045">
    <property type="entry name" value="Predicted protein"/>
    <property type="match status" value="1"/>
</dbReference>
<dbReference type="PIRSF" id="PIRSF016049">
    <property type="entry name" value="Man_dehyd"/>
    <property type="match status" value="1"/>
</dbReference>
<evidence type="ECO:0000256" key="8">
    <source>
        <dbReference type="ARBA" id="ARBA00023004"/>
    </source>
</evidence>
<dbReference type="SUPFAM" id="SSF51658">
    <property type="entry name" value="Xylose isomerase-like"/>
    <property type="match status" value="1"/>
</dbReference>
<dbReference type="GO" id="GO:0008927">
    <property type="term" value="F:mannonate dehydratase activity"/>
    <property type="evidence" value="ECO:0000318"/>
    <property type="project" value="GO_Central"/>
</dbReference>
<comment type="cofactor">
    <cofactor evidence="2">
        <name>Mn(2+)</name>
        <dbReference type="ChEBI" id="CHEBI:29035"/>
    </cofactor>
</comment>
<dbReference type="OMA" id="GFTGYAR"/>
<dbReference type="eggNOG" id="ENOG502RXZ2">
    <property type="taxonomic scope" value="Eukaryota"/>
</dbReference>
<comment type="similarity">
    <text evidence="6">Belongs to the mannonate dehydratase family.</text>
</comment>
<comment type="pathway">
    <text evidence="5">Carbohydrate metabolism; pentose and glucuronate interconversion.</text>
</comment>
<evidence type="ECO:0000256" key="10">
    <source>
        <dbReference type="ARBA" id="ARBA00023239"/>
    </source>
</evidence>
<dbReference type="InterPro" id="IPR036237">
    <property type="entry name" value="Xyl_isomerase-like_sf"/>
</dbReference>
<evidence type="ECO:0000256" key="7">
    <source>
        <dbReference type="ARBA" id="ARBA00012927"/>
    </source>
</evidence>
<sequence>MAAIPRSERSFAGGHPTPYANYAGDTPRIALVVTPFSDENLQLAAQIGATDVIYYDMDKMPSTAAELKELVQRCARFNLRLSAVEGGPPMDLIVQGKPGRDEQLEFYKQCIRAMGEAQIPVLCYNFMPWQFRVGRTSYEVPIRGGALSSEWRWEDFDDTVRTDAGETSHEDMWQNLEYFLKAVIPVAEEAGVYLACHPDDPPFPRVRGLARILTSPEAFERMLHLVDSPHNGITFCQGCFSEMGIDLPEVVRRLGHRAHFVHFRDVQGTAKDGFVETFQDDGQTDMLEALRAWRDVGFNGIVRPDHVPLLPTVEEGHAVGEKARGYFSGKASGYTMMGRIYAVGYMRGLWHAVYGKERGSVRNQQLGSTN</sequence>
<dbReference type="Proteomes" id="UP000001357">
    <property type="component" value="Unassembled WGS sequence"/>
</dbReference>
<gene>
    <name evidence="11" type="ORF">MONBRDRAFT_26748</name>
</gene>
<dbReference type="Pfam" id="PF03786">
    <property type="entry name" value="UxuA"/>
    <property type="match status" value="2"/>
</dbReference>
<dbReference type="InterPro" id="IPR004628">
    <property type="entry name" value="Man_deHydtase"/>
</dbReference>
<dbReference type="RefSeq" id="XP_001747225.1">
    <property type="nucleotide sequence ID" value="XM_001747173.1"/>
</dbReference>
<comment type="catalytic activity">
    <reaction evidence="1">
        <text>D-mannonate = 2-dehydro-3-deoxy-D-gluconate + H2O</text>
        <dbReference type="Rhea" id="RHEA:20097"/>
        <dbReference type="ChEBI" id="CHEBI:15377"/>
        <dbReference type="ChEBI" id="CHEBI:17767"/>
        <dbReference type="ChEBI" id="CHEBI:57990"/>
        <dbReference type="EC" id="4.2.1.8"/>
    </reaction>
</comment>
<evidence type="ECO:0000313" key="12">
    <source>
        <dbReference type="Proteomes" id="UP000001357"/>
    </source>
</evidence>
<dbReference type="Gene3D" id="3.20.20.150">
    <property type="entry name" value="Divalent-metal-dependent TIM barrel enzymes"/>
    <property type="match status" value="1"/>
</dbReference>
<proteinExistence type="inferred from homology"/>
<comment type="cofactor">
    <cofactor evidence="3">
        <name>Fe(2+)</name>
        <dbReference type="ChEBI" id="CHEBI:29033"/>
    </cofactor>
</comment>
<dbReference type="PANTHER" id="PTHR30387:SF2">
    <property type="entry name" value="MANNONATE DEHYDRATASE"/>
    <property type="match status" value="1"/>
</dbReference>
<dbReference type="EMBL" id="CH991556">
    <property type="protein sequence ID" value="EDQ88149.1"/>
    <property type="molecule type" value="Genomic_DNA"/>
</dbReference>
<evidence type="ECO:0000256" key="6">
    <source>
        <dbReference type="ARBA" id="ARBA00007389"/>
    </source>
</evidence>
<keyword evidence="8" id="KW-0408">Iron</keyword>
<comment type="function">
    <text evidence="4">Catalyzes the dehydration of D-mannonate.</text>
</comment>
<dbReference type="GO" id="GO:0030145">
    <property type="term" value="F:manganese ion binding"/>
    <property type="evidence" value="ECO:0000318"/>
    <property type="project" value="GO_Central"/>
</dbReference>
<keyword evidence="9" id="KW-0464">Manganese</keyword>
<evidence type="ECO:0000256" key="9">
    <source>
        <dbReference type="ARBA" id="ARBA00023211"/>
    </source>
</evidence>
<evidence type="ECO:0000256" key="2">
    <source>
        <dbReference type="ARBA" id="ARBA00001936"/>
    </source>
</evidence>
<dbReference type="GO" id="GO:0042840">
    <property type="term" value="P:D-glucuronate catabolic process"/>
    <property type="evidence" value="ECO:0000318"/>
    <property type="project" value="GO_Central"/>
</dbReference>
<dbReference type="GO" id="GO:0008198">
    <property type="term" value="F:ferrous iron binding"/>
    <property type="evidence" value="ECO:0000318"/>
    <property type="project" value="GO_Central"/>
</dbReference>
<protein>
    <recommendedName>
        <fullName evidence="7">mannonate dehydratase</fullName>
        <ecNumber evidence="7">4.2.1.8</ecNumber>
    </recommendedName>
</protein>
<keyword evidence="12" id="KW-1185">Reference proteome</keyword>
<keyword evidence="10" id="KW-0456">Lyase</keyword>
<evidence type="ECO:0000256" key="5">
    <source>
        <dbReference type="ARBA" id="ARBA00004892"/>
    </source>
</evidence>
<evidence type="ECO:0000256" key="1">
    <source>
        <dbReference type="ARBA" id="ARBA00001794"/>
    </source>
</evidence>
<dbReference type="AlphaFoldDB" id="A9V393"/>
<evidence type="ECO:0000313" key="11">
    <source>
        <dbReference type="EMBL" id="EDQ88149.1"/>
    </source>
</evidence>
<dbReference type="KEGG" id="mbr:MONBRDRAFT_26748"/>